<dbReference type="EMBL" id="JABMCB010000169">
    <property type="protein sequence ID" value="NUU75344.1"/>
    <property type="molecule type" value="Genomic_DNA"/>
</dbReference>
<feature type="transmembrane region" description="Helical" evidence="1">
    <location>
        <begin position="44"/>
        <end position="62"/>
    </location>
</feature>
<dbReference type="Pfam" id="PF19478">
    <property type="entry name" value="TrbL_2"/>
    <property type="match status" value="1"/>
</dbReference>
<sequence>MATSPVDDIKAAFEGFSGIITEVTGMVNQGPSEYPGVYSVITEIHQAILPVAYSLLTLYFLLDFMNKSMNFAFFRWETVVSCMLKLVFAKLIMEHTLDFLNIIFYLSSYISSLVGTTGSDASLYKIDFSAMEAEYESMGWFDKKLYAVKQMPFEWILQGIKIVIMLIVFGRLFQLLIYTAAAPIPIAAFIHDELKEKAKRFVFDYAAVCLQGIIIIIGCIVYVAIIANVSFGFFTGNGANMELWKGMLTALALLLVVIKSGSWSRKIMGD</sequence>
<evidence type="ECO:0000313" key="3">
    <source>
        <dbReference type="Proteomes" id="UP000526125"/>
    </source>
</evidence>
<keyword evidence="1" id="KW-0812">Transmembrane</keyword>
<keyword evidence="1" id="KW-0472">Membrane</keyword>
<keyword evidence="3" id="KW-1185">Reference proteome</keyword>
<gene>
    <name evidence="2" type="ORF">HP552_08885</name>
</gene>
<dbReference type="RefSeq" id="WP_175395171.1">
    <property type="nucleotide sequence ID" value="NZ_JABMCB010000169.1"/>
</dbReference>
<reference evidence="2 3" key="1">
    <citation type="submission" date="2020-05" db="EMBL/GenBank/DDBJ databases">
        <title>Genome Sequencing of Type Strains.</title>
        <authorList>
            <person name="Lemaire J.F."/>
            <person name="Inderbitzin P."/>
            <person name="Gregorio O.A."/>
            <person name="Collins S.B."/>
            <person name="Wespe N."/>
            <person name="Knight-Connoni V."/>
        </authorList>
    </citation>
    <scope>NUCLEOTIDE SEQUENCE [LARGE SCALE GENOMIC DNA]</scope>
    <source>
        <strain evidence="2 3">LMG 21957</strain>
    </source>
</reference>
<name>A0A7Y6BUW8_9BACL</name>
<feature type="transmembrane region" description="Helical" evidence="1">
    <location>
        <begin position="162"/>
        <end position="190"/>
    </location>
</feature>
<protein>
    <recommendedName>
        <fullName evidence="4">TrbL/VirB6 plasmid conjugal transfer protein</fullName>
    </recommendedName>
</protein>
<evidence type="ECO:0000313" key="2">
    <source>
        <dbReference type="EMBL" id="NUU75344.1"/>
    </source>
</evidence>
<dbReference type="AlphaFoldDB" id="A0A7Y6BUW8"/>
<keyword evidence="1" id="KW-1133">Transmembrane helix</keyword>
<comment type="caution">
    <text evidence="2">The sequence shown here is derived from an EMBL/GenBank/DDBJ whole genome shotgun (WGS) entry which is preliminary data.</text>
</comment>
<feature type="transmembrane region" description="Helical" evidence="1">
    <location>
        <begin position="202"/>
        <end position="231"/>
    </location>
</feature>
<proteinExistence type="predicted"/>
<dbReference type="InterPro" id="IPR045798">
    <property type="entry name" value="TrbL_Firmicutes"/>
</dbReference>
<organism evidence="2 3">
    <name type="scientific">Paenibacillus xylanilyticus</name>
    <dbReference type="NCBI Taxonomy" id="248903"/>
    <lineage>
        <taxon>Bacteria</taxon>
        <taxon>Bacillati</taxon>
        <taxon>Bacillota</taxon>
        <taxon>Bacilli</taxon>
        <taxon>Bacillales</taxon>
        <taxon>Paenibacillaceae</taxon>
        <taxon>Paenibacillus</taxon>
    </lineage>
</organism>
<feature type="transmembrane region" description="Helical" evidence="1">
    <location>
        <begin position="243"/>
        <end position="261"/>
    </location>
</feature>
<dbReference type="Proteomes" id="UP000526125">
    <property type="component" value="Unassembled WGS sequence"/>
</dbReference>
<evidence type="ECO:0008006" key="4">
    <source>
        <dbReference type="Google" id="ProtNLM"/>
    </source>
</evidence>
<evidence type="ECO:0000256" key="1">
    <source>
        <dbReference type="SAM" id="Phobius"/>
    </source>
</evidence>
<accession>A0A7Y6BUW8</accession>